<dbReference type="Proteomes" id="UP000602647">
    <property type="component" value="Unassembled WGS sequence"/>
</dbReference>
<protein>
    <submittedName>
        <fullName evidence="2">DUF4194 domain-containing protein</fullName>
    </submittedName>
</protein>
<dbReference type="Pfam" id="PF13835">
    <property type="entry name" value="DUF4194"/>
    <property type="match status" value="1"/>
</dbReference>
<keyword evidence="3" id="KW-1185">Reference proteome</keyword>
<dbReference type="RefSeq" id="WP_187303316.1">
    <property type="nucleotide sequence ID" value="NZ_CBCTON010000021.1"/>
</dbReference>
<evidence type="ECO:0000313" key="3">
    <source>
        <dbReference type="Proteomes" id="UP000602647"/>
    </source>
</evidence>
<accession>A0A923SR34</accession>
<feature type="compositionally biased region" description="Acidic residues" evidence="1">
    <location>
        <begin position="197"/>
        <end position="211"/>
    </location>
</feature>
<feature type="region of interest" description="Disordered" evidence="1">
    <location>
        <begin position="189"/>
        <end position="211"/>
    </location>
</feature>
<dbReference type="EMBL" id="JACRYT010000010">
    <property type="protein sequence ID" value="MBC6680155.1"/>
    <property type="molecule type" value="Genomic_DNA"/>
</dbReference>
<reference evidence="2" key="1">
    <citation type="submission" date="2020-08" db="EMBL/GenBank/DDBJ databases">
        <title>Genome public.</title>
        <authorList>
            <person name="Liu C."/>
            <person name="Sun Q."/>
        </authorList>
    </citation>
    <scope>NUCLEOTIDE SEQUENCE</scope>
    <source>
        <strain evidence="2">BX12</strain>
    </source>
</reference>
<organism evidence="2 3">
    <name type="scientific">Zhenpiania hominis</name>
    <dbReference type="NCBI Taxonomy" id="2763644"/>
    <lineage>
        <taxon>Bacteria</taxon>
        <taxon>Bacillati</taxon>
        <taxon>Bacillota</taxon>
        <taxon>Clostridia</taxon>
        <taxon>Peptostreptococcales</taxon>
        <taxon>Anaerovoracaceae</taxon>
        <taxon>Zhenpiania</taxon>
    </lineage>
</organism>
<gene>
    <name evidence="2" type="ORF">H9L42_09945</name>
</gene>
<dbReference type="AlphaFoldDB" id="A0A923SR34"/>
<evidence type="ECO:0000256" key="1">
    <source>
        <dbReference type="SAM" id="MobiDB-lite"/>
    </source>
</evidence>
<comment type="caution">
    <text evidence="2">The sequence shown here is derived from an EMBL/GenBank/DDBJ whole genome shotgun (WGS) entry which is preliminary data.</text>
</comment>
<evidence type="ECO:0000313" key="2">
    <source>
        <dbReference type="EMBL" id="MBC6680155.1"/>
    </source>
</evidence>
<dbReference type="InterPro" id="IPR025449">
    <property type="entry name" value="JetB"/>
</dbReference>
<sequence>MELLEGMLQKEKDDFKRVCNRLLSVCFLCKSNAGAKSDYYFLLRHREIFSEYLEVLGFRLEINEEYGVVQLVNPQNYNRLNLKLYESIILLILRILYDEKKRELSISDEVIVTLGDLQDKYLSLKIRDKMIDKTTMRNSLNLFRRFQIVELLDRDLSSEESRVLIYASILMAVKVEDIKQAFDKLETYRKGGRTDESGEDTDEEADENEAD</sequence>
<proteinExistence type="predicted"/>
<name>A0A923SR34_9FIRM</name>